<evidence type="ECO:0000256" key="1">
    <source>
        <dbReference type="SAM" id="MobiDB-lite"/>
    </source>
</evidence>
<feature type="compositionally biased region" description="Basic and acidic residues" evidence="1">
    <location>
        <begin position="79"/>
        <end position="89"/>
    </location>
</feature>
<accession>A0A914W1T1</accession>
<dbReference type="WBParaSite" id="PSAMB.scaffold2841size20926.g19308.t1">
    <property type="protein sequence ID" value="PSAMB.scaffold2841size20926.g19308.t1"/>
    <property type="gene ID" value="PSAMB.scaffold2841size20926.g19308"/>
</dbReference>
<reference evidence="3" key="1">
    <citation type="submission" date="2022-11" db="UniProtKB">
        <authorList>
            <consortium name="WormBaseParasite"/>
        </authorList>
    </citation>
    <scope>IDENTIFICATION</scope>
</reference>
<dbReference type="AlphaFoldDB" id="A0A914W1T1"/>
<evidence type="ECO:0000313" key="2">
    <source>
        <dbReference type="Proteomes" id="UP000887566"/>
    </source>
</evidence>
<protein>
    <submittedName>
        <fullName evidence="3">Uncharacterized protein</fullName>
    </submittedName>
</protein>
<name>A0A914W1T1_9BILA</name>
<feature type="region of interest" description="Disordered" evidence="1">
    <location>
        <begin position="63"/>
        <end position="100"/>
    </location>
</feature>
<sequence length="144" mass="16307">MGVKQLTSLAASPRRCTADSGGRFEVRREHLAPRRNDSPTRRRSIHDARPEILQASRYYYTARSTASQQLKRPRLFGRPGRDLERRDRAPSLIPSRQSCPKRAALPTAAHFSIHQPSLEKITHQHCCIAKNKKTTVLIVQSGQS</sequence>
<feature type="compositionally biased region" description="Polar residues" evidence="1">
    <location>
        <begin position="1"/>
        <end position="10"/>
    </location>
</feature>
<proteinExistence type="predicted"/>
<feature type="region of interest" description="Disordered" evidence="1">
    <location>
        <begin position="1"/>
        <end position="22"/>
    </location>
</feature>
<evidence type="ECO:0000313" key="3">
    <source>
        <dbReference type="WBParaSite" id="PSAMB.scaffold2841size20926.g19308.t1"/>
    </source>
</evidence>
<keyword evidence="2" id="KW-1185">Reference proteome</keyword>
<dbReference type="Proteomes" id="UP000887566">
    <property type="component" value="Unplaced"/>
</dbReference>
<organism evidence="2 3">
    <name type="scientific">Plectus sambesii</name>
    <dbReference type="NCBI Taxonomy" id="2011161"/>
    <lineage>
        <taxon>Eukaryota</taxon>
        <taxon>Metazoa</taxon>
        <taxon>Ecdysozoa</taxon>
        <taxon>Nematoda</taxon>
        <taxon>Chromadorea</taxon>
        <taxon>Plectida</taxon>
        <taxon>Plectina</taxon>
        <taxon>Plectoidea</taxon>
        <taxon>Plectidae</taxon>
        <taxon>Plectus</taxon>
    </lineage>
</organism>